<evidence type="ECO:0000256" key="2">
    <source>
        <dbReference type="ARBA" id="ARBA00022515"/>
    </source>
</evidence>
<dbReference type="GO" id="GO:0003677">
    <property type="term" value="F:DNA binding"/>
    <property type="evidence" value="ECO:0007669"/>
    <property type="project" value="UniProtKB-UniRule"/>
</dbReference>
<dbReference type="FunFam" id="3.40.50.300:FF:000076">
    <property type="entry name" value="Replicative DNA helicase"/>
    <property type="match status" value="1"/>
</dbReference>
<name>D6GU44_FILAD</name>
<dbReference type="InterPro" id="IPR036185">
    <property type="entry name" value="DNA_heli_DnaB-like_N_sf"/>
</dbReference>
<evidence type="ECO:0000256" key="9">
    <source>
        <dbReference type="ARBA" id="ARBA00023235"/>
    </source>
</evidence>
<dbReference type="Proteomes" id="UP000007468">
    <property type="component" value="Chromosome"/>
</dbReference>
<comment type="similarity">
    <text evidence="1 12">Belongs to the helicase family. DnaB subfamily.</text>
</comment>
<evidence type="ECO:0000256" key="3">
    <source>
        <dbReference type="ARBA" id="ARBA00022705"/>
    </source>
</evidence>
<keyword evidence="8 12" id="KW-0238">DNA-binding</keyword>
<dbReference type="PANTHER" id="PTHR30153:SF2">
    <property type="entry name" value="REPLICATIVE DNA HELICASE"/>
    <property type="match status" value="1"/>
</dbReference>
<dbReference type="EMBL" id="CP002390">
    <property type="protein sequence ID" value="EFE27561.1"/>
    <property type="molecule type" value="Genomic_DNA"/>
</dbReference>
<dbReference type="GO" id="GO:0006269">
    <property type="term" value="P:DNA replication, synthesis of primer"/>
    <property type="evidence" value="ECO:0007669"/>
    <property type="project" value="UniProtKB-UniRule"/>
</dbReference>
<keyword evidence="15" id="KW-1185">Reference proteome</keyword>
<sequence length="441" mass="49930">MEGKVVPYSLQAEQSVLGSILLSKDAIVMVTDIITEEDFYKEFHQEIFSAMLQLNKKSEPIDLITLLDKLEKEDLSAEQITYITDLTSVPDFTDNIISYAKIVKEKSMLRALIQASQNIIEKSYREEIEVMDILNYAEKQVFDVAQEQNIKGLIPIDHIMLNKFDSLERLAKHKGDLTGITSGFTDLDRKTNGFQSTDLILIAARPSMGKTAFSLNLVANAAIKGKASVAVFSLEMSNEQLVDRMIAANAQVELSNIRNGSLKDEEWEKVTNAMGLLSSQKIYIDDTAGLNMVQLRTKCRRLKIEKGLDMIVIDYLQLMEGDSKTENRQQEISKISRSLKILAKELECPVIALSQLSRAPEQRSDHRPMLSDLRESGAIEQDADMVMFLYRDEVYDKDTMDKNKAEVIIAKHRNGEIGTVDLTWLGQFQLFHNAPRHDMNL</sequence>
<organism evidence="14 15">
    <name type="scientific">Filifactor alocis (strain ATCC 35896 / CCUG 47790 / D40 B5)</name>
    <name type="common">Fusobacterium alocis</name>
    <dbReference type="NCBI Taxonomy" id="546269"/>
    <lineage>
        <taxon>Bacteria</taxon>
        <taxon>Bacillati</taxon>
        <taxon>Bacillota</taxon>
        <taxon>Clostridia</taxon>
        <taxon>Peptostreptococcales</taxon>
        <taxon>Filifactoraceae</taxon>
        <taxon>Filifactor</taxon>
    </lineage>
</organism>
<dbReference type="PANTHER" id="PTHR30153">
    <property type="entry name" value="REPLICATIVE DNA HELICASE DNAB"/>
    <property type="match status" value="1"/>
</dbReference>
<keyword evidence="5 12" id="KW-0378">Hydrolase</keyword>
<dbReference type="InterPro" id="IPR007694">
    <property type="entry name" value="DNA_helicase_DnaB-like_C"/>
</dbReference>
<evidence type="ECO:0000256" key="6">
    <source>
        <dbReference type="ARBA" id="ARBA00022806"/>
    </source>
</evidence>
<dbReference type="PROSITE" id="PS51199">
    <property type="entry name" value="SF4_HELICASE"/>
    <property type="match status" value="1"/>
</dbReference>
<keyword evidence="7 12" id="KW-0067">ATP-binding</keyword>
<keyword evidence="2 12" id="KW-0639">Primosome</keyword>
<dbReference type="NCBIfam" id="TIGR00665">
    <property type="entry name" value="DnaB"/>
    <property type="match status" value="1"/>
</dbReference>
<evidence type="ECO:0000313" key="15">
    <source>
        <dbReference type="Proteomes" id="UP000007468"/>
    </source>
</evidence>
<dbReference type="eggNOG" id="COG0305">
    <property type="taxonomic scope" value="Bacteria"/>
</dbReference>
<dbReference type="SUPFAM" id="SSF48024">
    <property type="entry name" value="N-terminal domain of DnaB helicase"/>
    <property type="match status" value="1"/>
</dbReference>
<dbReference type="NCBIfam" id="NF004384">
    <property type="entry name" value="PRK05748.1"/>
    <property type="match status" value="1"/>
</dbReference>
<dbReference type="InterPro" id="IPR027417">
    <property type="entry name" value="P-loop_NTPase"/>
</dbReference>
<evidence type="ECO:0000313" key="14">
    <source>
        <dbReference type="EMBL" id="EFE27561.1"/>
    </source>
</evidence>
<dbReference type="GO" id="GO:0016887">
    <property type="term" value="F:ATP hydrolysis activity"/>
    <property type="evidence" value="ECO:0007669"/>
    <property type="project" value="RHEA"/>
</dbReference>
<evidence type="ECO:0000256" key="4">
    <source>
        <dbReference type="ARBA" id="ARBA00022741"/>
    </source>
</evidence>
<dbReference type="GO" id="GO:0005524">
    <property type="term" value="F:ATP binding"/>
    <property type="evidence" value="ECO:0007669"/>
    <property type="project" value="UniProtKB-UniRule"/>
</dbReference>
<keyword evidence="3 12" id="KW-0235">DNA replication</keyword>
<dbReference type="GO" id="GO:0042802">
    <property type="term" value="F:identical protein binding"/>
    <property type="evidence" value="ECO:0007669"/>
    <property type="project" value="UniProtKB-ARBA"/>
</dbReference>
<dbReference type="GO" id="GO:1990077">
    <property type="term" value="C:primosome complex"/>
    <property type="evidence" value="ECO:0007669"/>
    <property type="project" value="UniProtKB-UniRule"/>
</dbReference>
<dbReference type="InterPro" id="IPR007693">
    <property type="entry name" value="DNA_helicase_DnaB-like_N"/>
</dbReference>
<evidence type="ECO:0000256" key="1">
    <source>
        <dbReference type="ARBA" id="ARBA00008428"/>
    </source>
</evidence>
<dbReference type="KEGG" id="faa:HMPREF0389_01634"/>
<evidence type="ECO:0000256" key="5">
    <source>
        <dbReference type="ARBA" id="ARBA00022801"/>
    </source>
</evidence>
<dbReference type="InterPro" id="IPR016136">
    <property type="entry name" value="DNA_helicase_N/primase_C"/>
</dbReference>
<dbReference type="Pfam" id="PF00772">
    <property type="entry name" value="DnaB"/>
    <property type="match status" value="1"/>
</dbReference>
<dbReference type="Gene3D" id="1.10.860.10">
    <property type="entry name" value="DNAb Helicase, Chain A"/>
    <property type="match status" value="1"/>
</dbReference>
<dbReference type="RefSeq" id="WP_014262315.1">
    <property type="nucleotide sequence ID" value="NC_016630.1"/>
</dbReference>
<evidence type="ECO:0000256" key="8">
    <source>
        <dbReference type="ARBA" id="ARBA00023125"/>
    </source>
</evidence>
<dbReference type="GO" id="GO:0043139">
    <property type="term" value="F:5'-3' DNA helicase activity"/>
    <property type="evidence" value="ECO:0007669"/>
    <property type="project" value="UniProtKB-EC"/>
</dbReference>
<dbReference type="OrthoDB" id="9773982at2"/>
<comment type="function">
    <text evidence="12">The main replicative DNA helicase, it participates in initiation and elongation during chromosome replication. Travels ahead of the DNA replisome, separating dsDNA into templates for DNA synthesis. A processive ATP-dependent 5'-3' DNA helicase it has DNA-dependent ATPase activity.</text>
</comment>
<dbReference type="PATRIC" id="fig|546269.5.peg.694"/>
<dbReference type="SUPFAM" id="SSF52540">
    <property type="entry name" value="P-loop containing nucleoside triphosphate hydrolases"/>
    <property type="match status" value="1"/>
</dbReference>
<dbReference type="Gene3D" id="3.40.50.300">
    <property type="entry name" value="P-loop containing nucleotide triphosphate hydrolases"/>
    <property type="match status" value="1"/>
</dbReference>
<keyword evidence="4 12" id="KW-0547">Nucleotide-binding</keyword>
<dbReference type="InterPro" id="IPR007692">
    <property type="entry name" value="DNA_helicase_DnaB"/>
</dbReference>
<reference evidence="15" key="1">
    <citation type="submission" date="2010-12" db="EMBL/GenBank/DDBJ databases">
        <title>The genome sequence of Filifactor alocis strain ATCC 35896.</title>
        <authorList>
            <consortium name="The Broad Institute Genome Sequencing Platform"/>
            <person name="Ward D."/>
            <person name="Earl A."/>
            <person name="Feldgarden M."/>
            <person name="Young S.K."/>
            <person name="Gargeya S."/>
            <person name="Zeng Q."/>
            <person name="Alvarado L."/>
            <person name="Berlin A."/>
            <person name="Bochicchio J."/>
            <person name="Chapman S.B."/>
            <person name="Chen Z."/>
            <person name="Freedman E."/>
            <person name="Gellesch M."/>
            <person name="Goldberg J."/>
            <person name="Griggs A."/>
            <person name="Gujja S."/>
            <person name="Heilman E."/>
            <person name="Heiman D."/>
            <person name="Howarth C."/>
            <person name="Mehta T."/>
            <person name="Neiman D."/>
            <person name="Pearson M."/>
            <person name="Roberts A."/>
            <person name="Saif S."/>
            <person name="Shea T."/>
            <person name="Shenoy N."/>
            <person name="Sisk P."/>
            <person name="Stolte C."/>
            <person name="Sykes S."/>
            <person name="White J."/>
            <person name="Yandava C."/>
            <person name="Izard J."/>
            <person name="Blanton J.M."/>
            <person name="Baranova O.V."/>
            <person name="Tanner A.C."/>
            <person name="Dewhirst F.E."/>
            <person name="Haas B."/>
            <person name="Nusbaum C."/>
            <person name="Birren B."/>
        </authorList>
    </citation>
    <scope>NUCLEOTIDE SEQUENCE [LARGE SCALE GENOMIC DNA]</scope>
    <source>
        <strain evidence="15">ATCC 35896 / D40 B5</strain>
    </source>
</reference>
<keyword evidence="9" id="KW-0413">Isomerase</keyword>
<evidence type="ECO:0000256" key="7">
    <source>
        <dbReference type="ARBA" id="ARBA00022840"/>
    </source>
</evidence>
<dbReference type="AlphaFoldDB" id="D6GU44"/>
<keyword evidence="6 12" id="KW-0347">Helicase</keyword>
<evidence type="ECO:0000256" key="11">
    <source>
        <dbReference type="NCBIfam" id="TIGR00665"/>
    </source>
</evidence>
<proteinExistence type="inferred from homology"/>
<evidence type="ECO:0000256" key="12">
    <source>
        <dbReference type="RuleBase" id="RU362085"/>
    </source>
</evidence>
<dbReference type="Pfam" id="PF03796">
    <property type="entry name" value="DnaB_C"/>
    <property type="match status" value="1"/>
</dbReference>
<dbReference type="EC" id="5.6.2.3" evidence="11 12"/>
<evidence type="ECO:0000259" key="13">
    <source>
        <dbReference type="PROSITE" id="PS51199"/>
    </source>
</evidence>
<accession>D6GU44</accession>
<evidence type="ECO:0000256" key="10">
    <source>
        <dbReference type="ARBA" id="ARBA00048954"/>
    </source>
</evidence>
<dbReference type="CDD" id="cd00984">
    <property type="entry name" value="DnaB_C"/>
    <property type="match status" value="1"/>
</dbReference>
<protein>
    <recommendedName>
        <fullName evidence="11 12">Replicative DNA helicase</fullName>
        <ecNumber evidence="11 12">5.6.2.3</ecNumber>
    </recommendedName>
</protein>
<feature type="domain" description="SF4 helicase" evidence="13">
    <location>
        <begin position="173"/>
        <end position="438"/>
    </location>
</feature>
<comment type="catalytic activity">
    <reaction evidence="10 12">
        <text>ATP + H2O = ADP + phosphate + H(+)</text>
        <dbReference type="Rhea" id="RHEA:13065"/>
        <dbReference type="ChEBI" id="CHEBI:15377"/>
        <dbReference type="ChEBI" id="CHEBI:15378"/>
        <dbReference type="ChEBI" id="CHEBI:30616"/>
        <dbReference type="ChEBI" id="CHEBI:43474"/>
        <dbReference type="ChEBI" id="CHEBI:456216"/>
        <dbReference type="EC" id="5.6.2.3"/>
    </reaction>
</comment>
<dbReference type="GO" id="GO:0005829">
    <property type="term" value="C:cytosol"/>
    <property type="evidence" value="ECO:0007669"/>
    <property type="project" value="TreeGrafter"/>
</dbReference>
<gene>
    <name evidence="14" type="primary">dnaB</name>
    <name evidence="14" type="ordered locus">HMPREF0389_01634</name>
</gene>
<dbReference type="STRING" id="546269.HMPREF0389_01634"/>